<evidence type="ECO:0000313" key="1">
    <source>
        <dbReference type="EMBL" id="MCR6490541.1"/>
    </source>
</evidence>
<sequence length="74" mass="7865">MFSPDGVFATAADPRLSAAVGIDCTLSALAGVWLGHLSWREAVEDGGIRLTGSRDSIRRAIGWVGRNRFTAAPH</sequence>
<dbReference type="Proteomes" id="UP001144096">
    <property type="component" value="Unassembled WGS sequence"/>
</dbReference>
<comment type="caution">
    <text evidence="1">The sequence shown here is derived from an EMBL/GenBank/DDBJ whole genome shotgun (WGS) entry which is preliminary data.</text>
</comment>
<name>A0A9X2SRH9_9PSEU</name>
<accession>A0A9X2SRH9</accession>
<reference evidence="1" key="1">
    <citation type="submission" date="2022-06" db="EMBL/GenBank/DDBJ databases">
        <title>Amycolatopsis iheyaensis sp. nov., a new species of the genus Amycolatopsis isolated from soil in Iheya island, Japan.</title>
        <authorList>
            <person name="Ngamcharungchit C."/>
            <person name="Kanto H."/>
            <person name="Take A."/>
            <person name="Intra B."/>
            <person name="Matsumoto A."/>
            <person name="Panbangred W."/>
            <person name="Inahashi Y."/>
        </authorList>
    </citation>
    <scope>NUCLEOTIDE SEQUENCE</scope>
    <source>
        <strain evidence="1">OK19-0408</strain>
    </source>
</reference>
<proteinExistence type="predicted"/>
<dbReference type="RefSeq" id="WP_257927107.1">
    <property type="nucleotide sequence ID" value="NZ_JAMXQV010000048.1"/>
</dbReference>
<gene>
    <name evidence="1" type="ORF">M8542_47845</name>
</gene>
<keyword evidence="2" id="KW-1185">Reference proteome</keyword>
<organism evidence="1 2">
    <name type="scientific">Amycolatopsis iheyensis</name>
    <dbReference type="NCBI Taxonomy" id="2945988"/>
    <lineage>
        <taxon>Bacteria</taxon>
        <taxon>Bacillati</taxon>
        <taxon>Actinomycetota</taxon>
        <taxon>Actinomycetes</taxon>
        <taxon>Pseudonocardiales</taxon>
        <taxon>Pseudonocardiaceae</taxon>
        <taxon>Amycolatopsis</taxon>
    </lineage>
</organism>
<protein>
    <submittedName>
        <fullName evidence="1">Uncharacterized protein</fullName>
    </submittedName>
</protein>
<dbReference type="EMBL" id="JAMXQV010000048">
    <property type="protein sequence ID" value="MCR6490541.1"/>
    <property type="molecule type" value="Genomic_DNA"/>
</dbReference>
<evidence type="ECO:0000313" key="2">
    <source>
        <dbReference type="Proteomes" id="UP001144096"/>
    </source>
</evidence>
<dbReference type="AlphaFoldDB" id="A0A9X2SRH9"/>